<dbReference type="Proteomes" id="UP001642260">
    <property type="component" value="Unassembled WGS sequence"/>
</dbReference>
<dbReference type="AlphaFoldDB" id="A0ABC8JXJ3"/>
<organism evidence="2 3">
    <name type="scientific">Eruca vesicaria subsp. sativa</name>
    <name type="common">Garden rocket</name>
    <name type="synonym">Eruca sativa</name>
    <dbReference type="NCBI Taxonomy" id="29727"/>
    <lineage>
        <taxon>Eukaryota</taxon>
        <taxon>Viridiplantae</taxon>
        <taxon>Streptophyta</taxon>
        <taxon>Embryophyta</taxon>
        <taxon>Tracheophyta</taxon>
        <taxon>Spermatophyta</taxon>
        <taxon>Magnoliopsida</taxon>
        <taxon>eudicotyledons</taxon>
        <taxon>Gunneridae</taxon>
        <taxon>Pentapetalae</taxon>
        <taxon>rosids</taxon>
        <taxon>malvids</taxon>
        <taxon>Brassicales</taxon>
        <taxon>Brassicaceae</taxon>
        <taxon>Brassiceae</taxon>
        <taxon>Eruca</taxon>
    </lineage>
</organism>
<feature type="chain" id="PRO_5044791140" description="Secreted protein" evidence="1">
    <location>
        <begin position="37"/>
        <end position="124"/>
    </location>
</feature>
<keyword evidence="3" id="KW-1185">Reference proteome</keyword>
<feature type="signal peptide" evidence="1">
    <location>
        <begin position="1"/>
        <end position="36"/>
    </location>
</feature>
<evidence type="ECO:0000313" key="3">
    <source>
        <dbReference type="Proteomes" id="UP001642260"/>
    </source>
</evidence>
<name>A0ABC8JXJ3_ERUVS</name>
<gene>
    <name evidence="2" type="ORF">ERUC_LOCUS16008</name>
</gene>
<protein>
    <recommendedName>
        <fullName evidence="4">Secreted protein</fullName>
    </recommendedName>
</protein>
<reference evidence="2 3" key="1">
    <citation type="submission" date="2022-03" db="EMBL/GenBank/DDBJ databases">
        <authorList>
            <person name="Macdonald S."/>
            <person name="Ahmed S."/>
            <person name="Newling K."/>
        </authorList>
    </citation>
    <scope>NUCLEOTIDE SEQUENCE [LARGE SCALE GENOMIC DNA]</scope>
</reference>
<dbReference type="EMBL" id="CAKOAT010150154">
    <property type="protein sequence ID" value="CAH8343044.1"/>
    <property type="molecule type" value="Genomic_DNA"/>
</dbReference>
<keyword evidence="1" id="KW-0732">Signal</keyword>
<evidence type="ECO:0000313" key="2">
    <source>
        <dbReference type="EMBL" id="CAH8343044.1"/>
    </source>
</evidence>
<comment type="caution">
    <text evidence="2">The sequence shown here is derived from an EMBL/GenBank/DDBJ whole genome shotgun (WGS) entry which is preliminary data.</text>
</comment>
<evidence type="ECO:0008006" key="4">
    <source>
        <dbReference type="Google" id="ProtNLM"/>
    </source>
</evidence>
<proteinExistence type="predicted"/>
<sequence length="124" mass="14396">MDNVTLGALKRWMRSVTSFFVFFLSLFELKEGPCSTKTFPQIANIPEMFTDINFLEFKPLAIAEAALILSCPIQFPCFFKEICHFPYTRWLMECYKSINEREVVEEEKGSNETAVNVLDIDDFT</sequence>
<evidence type="ECO:0000256" key="1">
    <source>
        <dbReference type="SAM" id="SignalP"/>
    </source>
</evidence>
<accession>A0ABC8JXJ3</accession>